<gene>
    <name evidence="1" type="ORF">UFOPK3914_02161</name>
</gene>
<proteinExistence type="predicted"/>
<evidence type="ECO:0000313" key="1">
    <source>
        <dbReference type="EMBL" id="CAB5001329.1"/>
    </source>
</evidence>
<organism evidence="1">
    <name type="scientific">freshwater metagenome</name>
    <dbReference type="NCBI Taxonomy" id="449393"/>
    <lineage>
        <taxon>unclassified sequences</taxon>
        <taxon>metagenomes</taxon>
        <taxon>ecological metagenomes</taxon>
    </lineage>
</organism>
<accession>A0A6J7PD08</accession>
<dbReference type="EMBL" id="CAFBOG010000317">
    <property type="protein sequence ID" value="CAB5001329.1"/>
    <property type="molecule type" value="Genomic_DNA"/>
</dbReference>
<sequence length="48" mass="4863">MEASIHIFLEDLVTRRAGELAPRLEGDTGVVGSLASTLGVTGAHGGPC</sequence>
<name>A0A6J7PD08_9ZZZZ</name>
<protein>
    <submittedName>
        <fullName evidence="1">Unannotated protein</fullName>
    </submittedName>
</protein>
<reference evidence="1" key="1">
    <citation type="submission" date="2020-05" db="EMBL/GenBank/DDBJ databases">
        <authorList>
            <person name="Chiriac C."/>
            <person name="Salcher M."/>
            <person name="Ghai R."/>
            <person name="Kavagutti S V."/>
        </authorList>
    </citation>
    <scope>NUCLEOTIDE SEQUENCE</scope>
</reference>
<dbReference type="AlphaFoldDB" id="A0A6J7PD08"/>